<evidence type="ECO:0000256" key="2">
    <source>
        <dbReference type="ARBA" id="ARBA00022692"/>
    </source>
</evidence>
<keyword evidence="4 5" id="KW-0472">Membrane</keyword>
<name>A0A6F8X9T2_9GAMM</name>
<keyword evidence="2 5" id="KW-0812">Transmembrane</keyword>
<organism evidence="7 8">
    <name type="scientific">Vreelandella aquamarina</name>
    <dbReference type="NCBI Taxonomy" id="77097"/>
    <lineage>
        <taxon>Bacteria</taxon>
        <taxon>Pseudomonadati</taxon>
        <taxon>Pseudomonadota</taxon>
        <taxon>Gammaproteobacteria</taxon>
        <taxon>Oceanospirillales</taxon>
        <taxon>Halomonadaceae</taxon>
        <taxon>Vreelandella</taxon>
    </lineage>
</organism>
<dbReference type="Proteomes" id="UP000501053">
    <property type="component" value="Chromosome"/>
</dbReference>
<protein>
    <submittedName>
        <fullName evidence="7">NnrU protein</fullName>
    </submittedName>
</protein>
<feature type="transmembrane region" description="Helical" evidence="5">
    <location>
        <begin position="143"/>
        <end position="160"/>
    </location>
</feature>
<gene>
    <name evidence="7" type="ORF">HMEPL2_13130</name>
</gene>
<keyword evidence="8" id="KW-1185">Reference proteome</keyword>
<evidence type="ECO:0000256" key="1">
    <source>
        <dbReference type="ARBA" id="ARBA00004141"/>
    </source>
</evidence>
<dbReference type="AlphaFoldDB" id="A0A6F8X9T2"/>
<sequence length="208" mass="22805">MLPLDQRLATHRRVTTMTLMILGLLIFLGGHSVRIFAESWRQQQIANRGQSTWKLAYSVVALIGLAIAIYGYGQTRLDPINLWFPPMGLRHAVALLMLPAFIMLVAAYVPGNAIKAKLGHPMMLAVKIWAFAHLLVNGRLSDILFFAAFLVWAILAFKAAKQRSRQQPAAPQSTSLAATLATVAIGVVAYALFAFYLHPVIIGVPVFG</sequence>
<feature type="domain" description="NnrU" evidence="6">
    <location>
        <begin position="19"/>
        <end position="205"/>
    </location>
</feature>
<evidence type="ECO:0000256" key="3">
    <source>
        <dbReference type="ARBA" id="ARBA00022989"/>
    </source>
</evidence>
<dbReference type="EMBL" id="AP022869">
    <property type="protein sequence ID" value="BCB70962.1"/>
    <property type="molecule type" value="Genomic_DNA"/>
</dbReference>
<evidence type="ECO:0000256" key="5">
    <source>
        <dbReference type="SAM" id="Phobius"/>
    </source>
</evidence>
<keyword evidence="3 5" id="KW-1133">Transmembrane helix</keyword>
<feature type="transmembrane region" description="Helical" evidence="5">
    <location>
        <begin position="55"/>
        <end position="72"/>
    </location>
</feature>
<evidence type="ECO:0000313" key="8">
    <source>
        <dbReference type="Proteomes" id="UP000501053"/>
    </source>
</evidence>
<proteinExistence type="predicted"/>
<comment type="subcellular location">
    <subcellularLocation>
        <location evidence="1">Membrane</location>
        <topology evidence="1">Multi-pass membrane protein</topology>
    </subcellularLocation>
</comment>
<feature type="transmembrane region" description="Helical" evidence="5">
    <location>
        <begin position="14"/>
        <end position="34"/>
    </location>
</feature>
<evidence type="ECO:0000313" key="7">
    <source>
        <dbReference type="EMBL" id="BCB70962.1"/>
    </source>
</evidence>
<accession>A0A6F8X9T2</accession>
<reference evidence="7 8" key="1">
    <citation type="submission" date="2020-03" db="EMBL/GenBank/DDBJ databases">
        <title>Complete Genome Sequence of Halomonas meridiana strain Eplume2, isolated from hydrothermal-plume in the north east Pacific Ocean.</title>
        <authorList>
            <person name="Kurihara Y."/>
            <person name="Kawai S."/>
            <person name="Sakai A."/>
            <person name="Galipon J."/>
            <person name="Arakawa K."/>
        </authorList>
    </citation>
    <scope>NUCLEOTIDE SEQUENCE [LARGE SCALE GENOMIC DNA]</scope>
    <source>
        <strain evidence="7 8">Eplume2</strain>
    </source>
</reference>
<evidence type="ECO:0000256" key="4">
    <source>
        <dbReference type="ARBA" id="ARBA00023136"/>
    </source>
</evidence>
<dbReference type="Pfam" id="PF07298">
    <property type="entry name" value="NnrU"/>
    <property type="match status" value="1"/>
</dbReference>
<dbReference type="GO" id="GO:0016020">
    <property type="term" value="C:membrane"/>
    <property type="evidence" value="ECO:0007669"/>
    <property type="project" value="UniProtKB-SubCell"/>
</dbReference>
<dbReference type="InterPro" id="IPR009915">
    <property type="entry name" value="NnrU_dom"/>
</dbReference>
<evidence type="ECO:0000259" key="6">
    <source>
        <dbReference type="Pfam" id="PF07298"/>
    </source>
</evidence>
<feature type="transmembrane region" description="Helical" evidence="5">
    <location>
        <begin position="92"/>
        <end position="111"/>
    </location>
</feature>
<feature type="transmembrane region" description="Helical" evidence="5">
    <location>
        <begin position="176"/>
        <end position="197"/>
    </location>
</feature>